<keyword evidence="2" id="KW-1133">Transmembrane helix</keyword>
<gene>
    <name evidence="3" type="ORF">ASS94_05325</name>
</gene>
<dbReference type="AlphaFoldDB" id="A0AAP7IEP9"/>
<evidence type="ECO:0000313" key="4">
    <source>
        <dbReference type="Proteomes" id="UP000095464"/>
    </source>
</evidence>
<keyword evidence="2" id="KW-0812">Transmembrane</keyword>
<feature type="coiled-coil region" evidence="1">
    <location>
        <begin position="96"/>
        <end position="127"/>
    </location>
</feature>
<evidence type="ECO:0000256" key="1">
    <source>
        <dbReference type="SAM" id="Coils"/>
    </source>
</evidence>
<feature type="transmembrane region" description="Helical" evidence="2">
    <location>
        <begin position="168"/>
        <end position="193"/>
    </location>
</feature>
<proteinExistence type="predicted"/>
<evidence type="ECO:0000313" key="3">
    <source>
        <dbReference type="EMBL" id="OEK57696.1"/>
    </source>
</evidence>
<organism evidence="3 4">
    <name type="scientific">Staphylococcus equorum</name>
    <dbReference type="NCBI Taxonomy" id="246432"/>
    <lineage>
        <taxon>Bacteria</taxon>
        <taxon>Bacillati</taxon>
        <taxon>Bacillota</taxon>
        <taxon>Bacilli</taxon>
        <taxon>Bacillales</taxon>
        <taxon>Staphylococcaceae</taxon>
        <taxon>Staphylococcus</taxon>
    </lineage>
</organism>
<evidence type="ECO:0000256" key="2">
    <source>
        <dbReference type="SAM" id="Phobius"/>
    </source>
</evidence>
<dbReference type="EMBL" id="LNPX01000020">
    <property type="protein sequence ID" value="OEK57696.1"/>
    <property type="molecule type" value="Genomic_DNA"/>
</dbReference>
<name>A0AAP7IEP9_9STAP</name>
<keyword evidence="2" id="KW-0472">Membrane</keyword>
<comment type="caution">
    <text evidence="3">The sequence shown here is derived from an EMBL/GenBank/DDBJ whole genome shotgun (WGS) entry which is preliminary data.</text>
</comment>
<accession>A0AAP7IEP9</accession>
<reference evidence="4" key="1">
    <citation type="submission" date="2015-11" db="EMBL/GenBank/DDBJ databases">
        <title>Genomic diversity of Staphylococcus saprophyticus strains from urinary tract infections, animal surfaces, and fermented foods.</title>
        <authorList>
            <person name="Wolfe B.E."/>
        </authorList>
    </citation>
    <scope>NUCLEOTIDE SEQUENCE [LARGE SCALE GENOMIC DNA]</scope>
    <source>
        <strain evidence="4">738_7</strain>
    </source>
</reference>
<keyword evidence="1" id="KW-0175">Coiled coil</keyword>
<dbReference type="RefSeq" id="WP_069812794.1">
    <property type="nucleotide sequence ID" value="NZ_JARGCI010000009.1"/>
</dbReference>
<protein>
    <submittedName>
        <fullName evidence="3">Uncharacterized protein</fullName>
    </submittedName>
</protein>
<feature type="transmembrane region" description="Helical" evidence="2">
    <location>
        <begin position="131"/>
        <end position="148"/>
    </location>
</feature>
<feature type="transmembrane region" description="Helical" evidence="2">
    <location>
        <begin position="20"/>
        <end position="42"/>
    </location>
</feature>
<dbReference type="Proteomes" id="UP000095464">
    <property type="component" value="Unassembled WGS sequence"/>
</dbReference>
<feature type="transmembrane region" description="Helical" evidence="2">
    <location>
        <begin position="48"/>
        <end position="70"/>
    </location>
</feature>
<sequence>MSDKSYAVSKDIFNKYKNIYWLDIWTILLILILFISILINFINFYTDYHFISIYIVFFLVSTFSFVGIYFKSKTYKKKLEQYKIDDEMSNVFKTHNIKTEKQLLILKEEVENELREIDKSLSLHKKRVGKLFLYLFWIPSGFLFAYYFNVSNEKLKFNDLIEIVTGFLVIFTQLFFLYTIIFSFINPLINTFVNERNRYRKTLDYIYDYLYHINN</sequence>